<evidence type="ECO:0000313" key="2">
    <source>
        <dbReference type="EMBL" id="KYG70625.1"/>
    </source>
</evidence>
<dbReference type="Proteomes" id="UP000075391">
    <property type="component" value="Unassembled WGS sequence"/>
</dbReference>
<organism evidence="2 3">
    <name type="scientific">Bdellovibrio bacteriovorus</name>
    <dbReference type="NCBI Taxonomy" id="959"/>
    <lineage>
        <taxon>Bacteria</taxon>
        <taxon>Pseudomonadati</taxon>
        <taxon>Bdellovibrionota</taxon>
        <taxon>Bdellovibrionia</taxon>
        <taxon>Bdellovibrionales</taxon>
        <taxon>Pseudobdellovibrionaceae</taxon>
        <taxon>Bdellovibrio</taxon>
    </lineage>
</organism>
<dbReference type="OrthoDB" id="5510591at2"/>
<accession>A0A150WVS9</accession>
<dbReference type="AlphaFoldDB" id="A0A150WVS9"/>
<dbReference type="Pfam" id="PF05368">
    <property type="entry name" value="NmrA"/>
    <property type="match status" value="1"/>
</dbReference>
<comment type="caution">
    <text evidence="2">The sequence shown here is derived from an EMBL/GenBank/DDBJ whole genome shotgun (WGS) entry which is preliminary data.</text>
</comment>
<dbReference type="CDD" id="cd05269">
    <property type="entry name" value="TMR_SDR_a"/>
    <property type="match status" value="1"/>
</dbReference>
<dbReference type="InterPro" id="IPR052718">
    <property type="entry name" value="NmrA-type_oxidoreductase"/>
</dbReference>
<dbReference type="PANTHER" id="PTHR47129">
    <property type="entry name" value="QUINONE OXIDOREDUCTASE 2"/>
    <property type="match status" value="1"/>
</dbReference>
<evidence type="ECO:0000259" key="1">
    <source>
        <dbReference type="Pfam" id="PF05368"/>
    </source>
</evidence>
<dbReference type="PANTHER" id="PTHR47129:SF1">
    <property type="entry name" value="NMRA-LIKE DOMAIN-CONTAINING PROTEIN"/>
    <property type="match status" value="1"/>
</dbReference>
<feature type="domain" description="NmrA-like" evidence="1">
    <location>
        <begin position="5"/>
        <end position="257"/>
    </location>
</feature>
<sequence length="291" mass="31310">MNSGKLILTGASGNLGQLTLKALLKRVPGNRIIVTTRTPDKLKDLVQQGVDVRFADFDDVNSLESAFKGGSRLLLISTDRIGDRIKAHKNAVNAAKKAGVKHILYTSLPQAEVSPSVVAPDHYATEVAIKESGLTYTFLRNNLYMDNLLLSLKSAVAMGTLYGSAGAGKIAYVSRADCAEAAAGALAEEIYENKIIDITGSEAVSYEDLVKLLSEVLGKTIRYQDLSDSEFAGALIKSGLPEAWAQVFMTFDASARKGSLQSVTTAVKDFAHKEPVLLRQFLSENRSALLN</sequence>
<dbReference type="InterPro" id="IPR036291">
    <property type="entry name" value="NAD(P)-bd_dom_sf"/>
</dbReference>
<proteinExistence type="predicted"/>
<dbReference type="InterPro" id="IPR008030">
    <property type="entry name" value="NmrA-like"/>
</dbReference>
<dbReference type="SUPFAM" id="SSF51735">
    <property type="entry name" value="NAD(P)-binding Rossmann-fold domains"/>
    <property type="match status" value="1"/>
</dbReference>
<protein>
    <recommendedName>
        <fullName evidence="1">NmrA-like domain-containing protein</fullName>
    </recommendedName>
</protein>
<evidence type="ECO:0000313" key="3">
    <source>
        <dbReference type="Proteomes" id="UP000075391"/>
    </source>
</evidence>
<dbReference type="EMBL" id="LUKF01000001">
    <property type="protein sequence ID" value="KYG70625.1"/>
    <property type="molecule type" value="Genomic_DNA"/>
</dbReference>
<dbReference type="Gene3D" id="3.90.25.10">
    <property type="entry name" value="UDP-galactose 4-epimerase, domain 1"/>
    <property type="match status" value="1"/>
</dbReference>
<dbReference type="RefSeq" id="WP_063242399.1">
    <property type="nucleotide sequence ID" value="NZ_LUKF01000001.1"/>
</dbReference>
<name>A0A150WVS9_BDEBC</name>
<reference evidence="2 3" key="1">
    <citation type="submission" date="2016-03" db="EMBL/GenBank/DDBJ databases">
        <authorList>
            <person name="Ploux O."/>
        </authorList>
    </citation>
    <scope>NUCLEOTIDE SEQUENCE [LARGE SCALE GENOMIC DNA]</scope>
    <source>
        <strain evidence="2 3">BER2</strain>
    </source>
</reference>
<gene>
    <name evidence="2" type="ORF">AZI85_01435</name>
</gene>
<dbReference type="Gene3D" id="3.40.50.720">
    <property type="entry name" value="NAD(P)-binding Rossmann-like Domain"/>
    <property type="match status" value="1"/>
</dbReference>